<gene>
    <name evidence="2" type="ORF">ASPFODRAFT_62717</name>
</gene>
<keyword evidence="1" id="KW-0472">Membrane</keyword>
<evidence type="ECO:0000313" key="3">
    <source>
        <dbReference type="Proteomes" id="UP000184063"/>
    </source>
</evidence>
<dbReference type="EMBL" id="KV878245">
    <property type="protein sequence ID" value="OJZ83572.1"/>
    <property type="molecule type" value="Genomic_DNA"/>
</dbReference>
<keyword evidence="1" id="KW-1133">Transmembrane helix</keyword>
<dbReference type="AlphaFoldDB" id="A0A1M3T9Y0"/>
<evidence type="ECO:0000313" key="2">
    <source>
        <dbReference type="EMBL" id="OJZ83572.1"/>
    </source>
</evidence>
<feature type="transmembrane region" description="Helical" evidence="1">
    <location>
        <begin position="20"/>
        <end position="39"/>
    </location>
</feature>
<sequence length="104" mass="12685">MTNLTILEITVFIYMQRPELYFLLLNNNILAGIINIYILNIHHQLYYLKQLYIIILYFPEDLKSVHHIEHYIDYLRQVIFYTRDAILKNLDPGKRTLNKYRTTH</sequence>
<organism evidence="2 3">
    <name type="scientific">Aspergillus luchuensis (strain CBS 106.47)</name>
    <dbReference type="NCBI Taxonomy" id="1137211"/>
    <lineage>
        <taxon>Eukaryota</taxon>
        <taxon>Fungi</taxon>
        <taxon>Dikarya</taxon>
        <taxon>Ascomycota</taxon>
        <taxon>Pezizomycotina</taxon>
        <taxon>Eurotiomycetes</taxon>
        <taxon>Eurotiomycetidae</taxon>
        <taxon>Eurotiales</taxon>
        <taxon>Aspergillaceae</taxon>
        <taxon>Aspergillus</taxon>
        <taxon>Aspergillus subgen. Circumdati</taxon>
    </lineage>
</organism>
<reference evidence="3" key="1">
    <citation type="journal article" date="2017" name="Genome Biol.">
        <title>Comparative genomics reveals high biological diversity and specific adaptations in the industrially and medically important fungal genus Aspergillus.</title>
        <authorList>
            <person name="de Vries R.P."/>
            <person name="Riley R."/>
            <person name="Wiebenga A."/>
            <person name="Aguilar-Osorio G."/>
            <person name="Amillis S."/>
            <person name="Uchima C.A."/>
            <person name="Anderluh G."/>
            <person name="Asadollahi M."/>
            <person name="Askin M."/>
            <person name="Barry K."/>
            <person name="Battaglia E."/>
            <person name="Bayram O."/>
            <person name="Benocci T."/>
            <person name="Braus-Stromeyer S.A."/>
            <person name="Caldana C."/>
            <person name="Canovas D."/>
            <person name="Cerqueira G.C."/>
            <person name="Chen F."/>
            <person name="Chen W."/>
            <person name="Choi C."/>
            <person name="Clum A."/>
            <person name="Dos Santos R.A."/>
            <person name="Damasio A.R."/>
            <person name="Diallinas G."/>
            <person name="Emri T."/>
            <person name="Fekete E."/>
            <person name="Flipphi M."/>
            <person name="Freyberg S."/>
            <person name="Gallo A."/>
            <person name="Gournas C."/>
            <person name="Habgood R."/>
            <person name="Hainaut M."/>
            <person name="Harispe M.L."/>
            <person name="Henrissat B."/>
            <person name="Hilden K.S."/>
            <person name="Hope R."/>
            <person name="Hossain A."/>
            <person name="Karabika E."/>
            <person name="Karaffa L."/>
            <person name="Karanyi Z."/>
            <person name="Krasevec N."/>
            <person name="Kuo A."/>
            <person name="Kusch H."/>
            <person name="LaButti K."/>
            <person name="Lagendijk E.L."/>
            <person name="Lapidus A."/>
            <person name="Levasseur A."/>
            <person name="Lindquist E."/>
            <person name="Lipzen A."/>
            <person name="Logrieco A.F."/>
            <person name="MacCabe A."/>
            <person name="Maekelae M.R."/>
            <person name="Malavazi I."/>
            <person name="Melin P."/>
            <person name="Meyer V."/>
            <person name="Mielnichuk N."/>
            <person name="Miskei M."/>
            <person name="Molnar A.P."/>
            <person name="Mule G."/>
            <person name="Ngan C.Y."/>
            <person name="Orejas M."/>
            <person name="Orosz E."/>
            <person name="Ouedraogo J.P."/>
            <person name="Overkamp K.M."/>
            <person name="Park H.-S."/>
            <person name="Perrone G."/>
            <person name="Piumi F."/>
            <person name="Punt P.J."/>
            <person name="Ram A.F."/>
            <person name="Ramon A."/>
            <person name="Rauscher S."/>
            <person name="Record E."/>
            <person name="Riano-Pachon D.M."/>
            <person name="Robert V."/>
            <person name="Roehrig J."/>
            <person name="Ruller R."/>
            <person name="Salamov A."/>
            <person name="Salih N.S."/>
            <person name="Samson R.A."/>
            <person name="Sandor E."/>
            <person name="Sanguinetti M."/>
            <person name="Schuetze T."/>
            <person name="Sepcic K."/>
            <person name="Shelest E."/>
            <person name="Sherlock G."/>
            <person name="Sophianopoulou V."/>
            <person name="Squina F.M."/>
            <person name="Sun H."/>
            <person name="Susca A."/>
            <person name="Todd R.B."/>
            <person name="Tsang A."/>
            <person name="Unkles S.E."/>
            <person name="van de Wiele N."/>
            <person name="van Rossen-Uffink D."/>
            <person name="Oliveira J.V."/>
            <person name="Vesth T.C."/>
            <person name="Visser J."/>
            <person name="Yu J.-H."/>
            <person name="Zhou M."/>
            <person name="Andersen M.R."/>
            <person name="Archer D.B."/>
            <person name="Baker S.E."/>
            <person name="Benoit I."/>
            <person name="Brakhage A.A."/>
            <person name="Braus G.H."/>
            <person name="Fischer R."/>
            <person name="Frisvad J.C."/>
            <person name="Goldman G.H."/>
            <person name="Houbraken J."/>
            <person name="Oakley B."/>
            <person name="Pocsi I."/>
            <person name="Scazzocchio C."/>
            <person name="Seiboth B."/>
            <person name="vanKuyk P.A."/>
            <person name="Wortman J."/>
            <person name="Dyer P.S."/>
            <person name="Grigoriev I.V."/>
        </authorList>
    </citation>
    <scope>NUCLEOTIDE SEQUENCE [LARGE SCALE GENOMIC DNA]</scope>
    <source>
        <strain evidence="3">CBS 106.47</strain>
    </source>
</reference>
<accession>A0A1M3T9Y0</accession>
<protein>
    <submittedName>
        <fullName evidence="2">Uncharacterized protein</fullName>
    </submittedName>
</protein>
<dbReference type="VEuPathDB" id="FungiDB:ASPFODRAFT_62717"/>
<dbReference type="Proteomes" id="UP000184063">
    <property type="component" value="Unassembled WGS sequence"/>
</dbReference>
<proteinExistence type="predicted"/>
<keyword evidence="1" id="KW-0812">Transmembrane</keyword>
<evidence type="ECO:0000256" key="1">
    <source>
        <dbReference type="SAM" id="Phobius"/>
    </source>
</evidence>
<name>A0A1M3T9Y0_ASPLC</name>